<dbReference type="EMBL" id="CP136862">
    <property type="protein sequence ID" value="WOJ90411.1"/>
    <property type="molecule type" value="Genomic_DNA"/>
</dbReference>
<dbReference type="Gene3D" id="3.30.110.70">
    <property type="entry name" value="Hypothetical protein apc22750. Chain B"/>
    <property type="match status" value="1"/>
</dbReference>
<dbReference type="Proteomes" id="UP001626536">
    <property type="component" value="Chromosome"/>
</dbReference>
<organism evidence="2 3">
    <name type="scientific">Methylocapsa polymorpha</name>
    <dbReference type="NCBI Taxonomy" id="3080828"/>
    <lineage>
        <taxon>Bacteria</taxon>
        <taxon>Pseudomonadati</taxon>
        <taxon>Pseudomonadota</taxon>
        <taxon>Alphaproteobacteria</taxon>
        <taxon>Hyphomicrobiales</taxon>
        <taxon>Beijerinckiaceae</taxon>
        <taxon>Methylocapsa</taxon>
    </lineage>
</organism>
<reference evidence="2 3" key="1">
    <citation type="submission" date="2023-10" db="EMBL/GenBank/DDBJ databases">
        <title>Novel methanotroph of the genus Methylocapsa from a subarctic wetland.</title>
        <authorList>
            <person name="Belova S.E."/>
            <person name="Oshkin I.Y."/>
            <person name="Miroshnikov K."/>
            <person name="Dedysh S.N."/>
        </authorList>
    </citation>
    <scope>NUCLEOTIDE SEQUENCE [LARGE SCALE GENOMIC DNA]</scope>
    <source>
        <strain evidence="2 3">RX1</strain>
    </source>
</reference>
<proteinExistence type="inferred from homology"/>
<gene>
    <name evidence="2" type="ORF">RZS28_03705</name>
</gene>
<protein>
    <submittedName>
        <fullName evidence="2">Heavy metal-binding domain-containing protein</fullName>
    </submittedName>
</protein>
<dbReference type="InterPro" id="IPR002765">
    <property type="entry name" value="UPF0145_YbjQ-like"/>
</dbReference>
<dbReference type="Pfam" id="PF01906">
    <property type="entry name" value="YbjQ_1"/>
    <property type="match status" value="1"/>
</dbReference>
<name>A0ABZ0HUE3_9HYPH</name>
<evidence type="ECO:0000313" key="2">
    <source>
        <dbReference type="EMBL" id="WOJ90411.1"/>
    </source>
</evidence>
<dbReference type="RefSeq" id="WP_407339859.1">
    <property type="nucleotide sequence ID" value="NZ_CP136862.1"/>
</dbReference>
<dbReference type="SUPFAM" id="SSF117782">
    <property type="entry name" value="YbjQ-like"/>
    <property type="match status" value="1"/>
</dbReference>
<evidence type="ECO:0000313" key="3">
    <source>
        <dbReference type="Proteomes" id="UP001626536"/>
    </source>
</evidence>
<accession>A0ABZ0HUE3</accession>
<dbReference type="InterPro" id="IPR035439">
    <property type="entry name" value="UPF0145_dom_sf"/>
</dbReference>
<evidence type="ECO:0000256" key="1">
    <source>
        <dbReference type="ARBA" id="ARBA00010751"/>
    </source>
</evidence>
<comment type="similarity">
    <text evidence="1">Belongs to the UPF0145 family.</text>
</comment>
<sequence length="101" mass="10922">MNSKADMRISSTEIIEGGRVLYTIGKIKAASAWHPADGAPSQDNWRELVLSELIRTAEDIDADAIIGFDYETDGMVQVEETGVRLKRILATGVAVKLSCAA</sequence>
<keyword evidence="3" id="KW-1185">Reference proteome</keyword>